<dbReference type="OrthoDB" id="3268819at2"/>
<dbReference type="AlphaFoldDB" id="A0A448PCM0"/>
<proteinExistence type="predicted"/>
<reference evidence="1 2" key="1">
    <citation type="submission" date="2018-12" db="EMBL/GenBank/DDBJ databases">
        <authorList>
            <consortium name="Pathogen Informatics"/>
        </authorList>
    </citation>
    <scope>NUCLEOTIDE SEQUENCE [LARGE SCALE GENOMIC DNA]</scope>
    <source>
        <strain evidence="1 2">NCTC13354</strain>
    </source>
</reference>
<evidence type="ECO:0000313" key="1">
    <source>
        <dbReference type="EMBL" id="VEI12701.1"/>
    </source>
</evidence>
<evidence type="ECO:0000313" key="2">
    <source>
        <dbReference type="Proteomes" id="UP000269542"/>
    </source>
</evidence>
<protein>
    <submittedName>
        <fullName evidence="1">Uncharacterized protein</fullName>
    </submittedName>
</protein>
<dbReference type="KEGG" id="tbw:NCTC13354_00390"/>
<dbReference type="RefSeq" id="WP_126415884.1">
    <property type="nucleotide sequence ID" value="NZ_LR134476.1"/>
</dbReference>
<accession>A0A448PCM0</accession>
<name>A0A448PCM0_9ACTO</name>
<organism evidence="1 2">
    <name type="scientific">Trueperella bialowiezensis</name>
    <dbReference type="NCBI Taxonomy" id="312285"/>
    <lineage>
        <taxon>Bacteria</taxon>
        <taxon>Bacillati</taxon>
        <taxon>Actinomycetota</taxon>
        <taxon>Actinomycetes</taxon>
        <taxon>Actinomycetales</taxon>
        <taxon>Actinomycetaceae</taxon>
        <taxon>Trueperella</taxon>
    </lineage>
</organism>
<sequence>MFSTILLVVAAGATIAGGVRLYKRNEDRAAEGFKWVEESVEAWRSNELDRDNFSVHVKDTQLDDLFTTFDHDDGDPYYSPEGIENRLVNVTRSNVPTRIADSTEAAVTRALDLLRTGAVRVVDGVKRVGHRAVNKTTQTLAKPRK</sequence>
<gene>
    <name evidence="1" type="ORF">NCTC13354_00390</name>
</gene>
<dbReference type="Proteomes" id="UP000269542">
    <property type="component" value="Chromosome"/>
</dbReference>
<keyword evidence="2" id="KW-1185">Reference proteome</keyword>
<dbReference type="EMBL" id="LR134476">
    <property type="protein sequence ID" value="VEI12701.1"/>
    <property type="molecule type" value="Genomic_DNA"/>
</dbReference>